<dbReference type="PANTHER" id="PTHR10131">
    <property type="entry name" value="TNF RECEPTOR ASSOCIATED FACTOR"/>
    <property type="match status" value="1"/>
</dbReference>
<dbReference type="AlphaFoldDB" id="A0AA88AQR0"/>
<dbReference type="SUPFAM" id="SSF49599">
    <property type="entry name" value="TRAF domain-like"/>
    <property type="match status" value="1"/>
</dbReference>
<keyword evidence="2 4" id="KW-0863">Zinc-finger</keyword>
<proteinExistence type="predicted"/>
<dbReference type="PANTHER" id="PTHR10131:SF161">
    <property type="entry name" value="F26K24.24 PROTEIN"/>
    <property type="match status" value="1"/>
</dbReference>
<dbReference type="Pfam" id="PF02176">
    <property type="entry name" value="zf-TRAF"/>
    <property type="match status" value="1"/>
</dbReference>
<feature type="domain" description="TRAF-type" evidence="6">
    <location>
        <begin position="222"/>
        <end position="278"/>
    </location>
</feature>
<sequence length="362" mass="40801">MQVASGIDLSATNSEHTPEKIEDGKQGVSLFHCDLYDTEIVHKIAQVFLPGIATACVDNTTGDMFKTPASVAGDLRKEMVEYITERSENFVAESVIIEGGPEAEAFDHPYDIISDFVDDFASSKRNLLSRVSGWLLSEKREDKIDDFIQEMEISRFWLVDKRQVIARVVLKNVDYKNEYHCGMKFDSAEELAEHVQSCGFRSTTCANMGCNAIFSLRNLEKHDSACAFKVIPCEQKCSDNVMRREMDRHCITVCPMRLVSCPFYAVGCQSTLPHSMLEQHRSDDIHSHLLCVLRSIHKEASDEDLKQRVDQLEKASSSIQLANIRDVRSLISAVKDLEIKLGPFRLKSENKDAEETGEAPKL</sequence>
<evidence type="ECO:0000259" key="6">
    <source>
        <dbReference type="PROSITE" id="PS50145"/>
    </source>
</evidence>
<organism evidence="7 8">
    <name type="scientific">Ficus carica</name>
    <name type="common">Common fig</name>
    <dbReference type="NCBI Taxonomy" id="3494"/>
    <lineage>
        <taxon>Eukaryota</taxon>
        <taxon>Viridiplantae</taxon>
        <taxon>Streptophyta</taxon>
        <taxon>Embryophyta</taxon>
        <taxon>Tracheophyta</taxon>
        <taxon>Spermatophyta</taxon>
        <taxon>Magnoliopsida</taxon>
        <taxon>eudicotyledons</taxon>
        <taxon>Gunneridae</taxon>
        <taxon>Pentapetalae</taxon>
        <taxon>rosids</taxon>
        <taxon>fabids</taxon>
        <taxon>Rosales</taxon>
        <taxon>Moraceae</taxon>
        <taxon>Ficeae</taxon>
        <taxon>Ficus</taxon>
    </lineage>
</organism>
<dbReference type="GO" id="GO:0008270">
    <property type="term" value="F:zinc ion binding"/>
    <property type="evidence" value="ECO:0007669"/>
    <property type="project" value="UniProtKB-KW"/>
</dbReference>
<dbReference type="InterPro" id="IPR013083">
    <property type="entry name" value="Znf_RING/FYVE/PHD"/>
</dbReference>
<evidence type="ECO:0000256" key="5">
    <source>
        <dbReference type="SAM" id="MobiDB-lite"/>
    </source>
</evidence>
<evidence type="ECO:0000313" key="8">
    <source>
        <dbReference type="Proteomes" id="UP001187192"/>
    </source>
</evidence>
<name>A0AA88AQR0_FICCA</name>
<dbReference type="Gramene" id="FCD_00026441-RA">
    <property type="protein sequence ID" value="FCD_00026441-RA:cds"/>
    <property type="gene ID" value="FCD_00026441"/>
</dbReference>
<evidence type="ECO:0000256" key="4">
    <source>
        <dbReference type="PROSITE-ProRule" id="PRU00207"/>
    </source>
</evidence>
<feature type="zinc finger region" description="TRAF-type" evidence="4">
    <location>
        <begin position="222"/>
        <end position="278"/>
    </location>
</feature>
<dbReference type="InterPro" id="IPR001293">
    <property type="entry name" value="Znf_TRAF"/>
</dbReference>
<keyword evidence="8" id="KW-1185">Reference proteome</keyword>
<comment type="caution">
    <text evidence="7">The sequence shown here is derived from an EMBL/GenBank/DDBJ whole genome shotgun (WGS) entry which is preliminary data.</text>
</comment>
<evidence type="ECO:0000256" key="3">
    <source>
        <dbReference type="ARBA" id="ARBA00022833"/>
    </source>
</evidence>
<evidence type="ECO:0000256" key="2">
    <source>
        <dbReference type="ARBA" id="ARBA00022771"/>
    </source>
</evidence>
<keyword evidence="3 4" id="KW-0862">Zinc</keyword>
<evidence type="ECO:0000313" key="7">
    <source>
        <dbReference type="EMBL" id="GMN55972.1"/>
    </source>
</evidence>
<accession>A0AA88AQR0</accession>
<keyword evidence="1 4" id="KW-0479">Metal-binding</keyword>
<dbReference type="EMBL" id="BTGU01000060">
    <property type="protein sequence ID" value="GMN55972.1"/>
    <property type="molecule type" value="Genomic_DNA"/>
</dbReference>
<dbReference type="Proteomes" id="UP001187192">
    <property type="component" value="Unassembled WGS sequence"/>
</dbReference>
<feature type="region of interest" description="Disordered" evidence="5">
    <location>
        <begin position="1"/>
        <end position="21"/>
    </location>
</feature>
<protein>
    <recommendedName>
        <fullName evidence="6">TRAF-type domain-containing protein</fullName>
    </recommendedName>
</protein>
<dbReference type="PROSITE" id="PS50145">
    <property type="entry name" value="ZF_TRAF"/>
    <property type="match status" value="1"/>
</dbReference>
<reference evidence="7" key="1">
    <citation type="submission" date="2023-07" db="EMBL/GenBank/DDBJ databases">
        <title>draft genome sequence of fig (Ficus carica).</title>
        <authorList>
            <person name="Takahashi T."/>
            <person name="Nishimura K."/>
        </authorList>
    </citation>
    <scope>NUCLEOTIDE SEQUENCE</scope>
</reference>
<dbReference type="Gene3D" id="3.30.40.10">
    <property type="entry name" value="Zinc/RING finger domain, C3HC4 (zinc finger)"/>
    <property type="match status" value="2"/>
</dbReference>
<evidence type="ECO:0000256" key="1">
    <source>
        <dbReference type="ARBA" id="ARBA00022723"/>
    </source>
</evidence>
<gene>
    <name evidence="7" type="ORF">TIFTF001_025089</name>
</gene>